<dbReference type="Proteomes" id="UP000240978">
    <property type="component" value="Unassembled WGS sequence"/>
</dbReference>
<gene>
    <name evidence="1" type="ORF">CLV42_11270</name>
</gene>
<protein>
    <recommendedName>
        <fullName evidence="3">Lipoprotein</fullName>
    </recommendedName>
</protein>
<evidence type="ECO:0000313" key="1">
    <source>
        <dbReference type="EMBL" id="PSL25865.1"/>
    </source>
</evidence>
<evidence type="ECO:0000313" key="2">
    <source>
        <dbReference type="Proteomes" id="UP000240978"/>
    </source>
</evidence>
<accession>A0A2P8FW50</accession>
<comment type="caution">
    <text evidence="1">The sequence shown here is derived from an EMBL/GenBank/DDBJ whole genome shotgun (WGS) entry which is preliminary data.</text>
</comment>
<proteinExistence type="predicted"/>
<sequence length="137" mass="15945">MKRLILASLVLTLITSCASRSYLDTGRKKDYDPTWVYKVYKIDSIGSWNLIYVKHEAYRYKILSHKEIDAEGMKIGKHEKYNLKLHSMIYGAMFAYGVKCFNFDNTADVICLERNKGIFDLLYAENLKGLYLVEKLP</sequence>
<reference evidence="1 2" key="1">
    <citation type="submission" date="2018-03" db="EMBL/GenBank/DDBJ databases">
        <title>Genomic Encyclopedia of Archaeal and Bacterial Type Strains, Phase II (KMG-II): from individual species to whole genera.</title>
        <authorList>
            <person name="Goeker M."/>
        </authorList>
    </citation>
    <scope>NUCLEOTIDE SEQUENCE [LARGE SCALE GENOMIC DNA]</scope>
    <source>
        <strain evidence="1 2">DSM 18107</strain>
    </source>
</reference>
<keyword evidence="2" id="KW-1185">Reference proteome</keyword>
<evidence type="ECO:0008006" key="3">
    <source>
        <dbReference type="Google" id="ProtNLM"/>
    </source>
</evidence>
<dbReference type="AlphaFoldDB" id="A0A2P8FW50"/>
<name>A0A2P8FW50_9BACT</name>
<dbReference type="EMBL" id="PYGK01000012">
    <property type="protein sequence ID" value="PSL25865.1"/>
    <property type="molecule type" value="Genomic_DNA"/>
</dbReference>
<organism evidence="1 2">
    <name type="scientific">Chitinophaga ginsengisoli</name>
    <dbReference type="NCBI Taxonomy" id="363837"/>
    <lineage>
        <taxon>Bacteria</taxon>
        <taxon>Pseudomonadati</taxon>
        <taxon>Bacteroidota</taxon>
        <taxon>Chitinophagia</taxon>
        <taxon>Chitinophagales</taxon>
        <taxon>Chitinophagaceae</taxon>
        <taxon>Chitinophaga</taxon>
    </lineage>
</organism>
<dbReference type="OrthoDB" id="1264340at2"/>
<dbReference type="RefSeq" id="WP_146154470.1">
    <property type="nucleotide sequence ID" value="NZ_PYGK01000012.1"/>
</dbReference>
<dbReference type="PROSITE" id="PS51257">
    <property type="entry name" value="PROKAR_LIPOPROTEIN"/>
    <property type="match status" value="1"/>
</dbReference>